<dbReference type="InterPro" id="IPR018060">
    <property type="entry name" value="HTH_AraC"/>
</dbReference>
<protein>
    <submittedName>
        <fullName evidence="5">Cupin</fullName>
    </submittedName>
</protein>
<dbReference type="AlphaFoldDB" id="A0A6I7HIZ3"/>
<proteinExistence type="predicted"/>
<dbReference type="Pfam" id="PF12833">
    <property type="entry name" value="HTH_18"/>
    <property type="match status" value="1"/>
</dbReference>
<dbReference type="SMART" id="SM00342">
    <property type="entry name" value="HTH_ARAC"/>
    <property type="match status" value="1"/>
</dbReference>
<evidence type="ECO:0000256" key="2">
    <source>
        <dbReference type="ARBA" id="ARBA00023125"/>
    </source>
</evidence>
<dbReference type="PROSITE" id="PS01124">
    <property type="entry name" value="HTH_ARAC_FAMILY_2"/>
    <property type="match status" value="1"/>
</dbReference>
<accession>A0A6I7HIZ3</accession>
<dbReference type="PANTHER" id="PTHR46796:SF7">
    <property type="entry name" value="ARAC FAMILY TRANSCRIPTIONAL REGULATOR"/>
    <property type="match status" value="1"/>
</dbReference>
<dbReference type="GO" id="GO:0003700">
    <property type="term" value="F:DNA-binding transcription factor activity"/>
    <property type="evidence" value="ECO:0007669"/>
    <property type="project" value="InterPro"/>
</dbReference>
<feature type="domain" description="HTH araC/xylS-type" evidence="4">
    <location>
        <begin position="156"/>
        <end position="253"/>
    </location>
</feature>
<dbReference type="Proteomes" id="UP000252582">
    <property type="component" value="Unassembled WGS sequence"/>
</dbReference>
<dbReference type="GO" id="GO:0043565">
    <property type="term" value="F:sequence-specific DNA binding"/>
    <property type="evidence" value="ECO:0007669"/>
    <property type="project" value="InterPro"/>
</dbReference>
<dbReference type="RefSeq" id="WP_114364661.1">
    <property type="nucleotide sequence ID" value="NZ_QPIX01000011.1"/>
</dbReference>
<reference evidence="5 6" key="1">
    <citation type="submission" date="2018-07" db="EMBL/GenBank/DDBJ databases">
        <title>Genomic Encyclopedia of Type Strains, Phase IV (KMG-IV): sequencing the most valuable type-strain genomes for metagenomic binning, comparative biology and taxonomic classification.</title>
        <authorList>
            <person name="Goeker M."/>
        </authorList>
    </citation>
    <scope>NUCLEOTIDE SEQUENCE [LARGE SCALE GENOMIC DNA]</scope>
    <source>
        <strain evidence="5 6">DSM 25528</strain>
    </source>
</reference>
<organism evidence="5 6">
    <name type="scientific">Ciceribacter lividus</name>
    <dbReference type="NCBI Taxonomy" id="1197950"/>
    <lineage>
        <taxon>Bacteria</taxon>
        <taxon>Pseudomonadati</taxon>
        <taxon>Pseudomonadota</taxon>
        <taxon>Alphaproteobacteria</taxon>
        <taxon>Hyphomicrobiales</taxon>
        <taxon>Rhizobiaceae</taxon>
        <taxon>Ciceribacter</taxon>
    </lineage>
</organism>
<dbReference type="PROSITE" id="PS00041">
    <property type="entry name" value="HTH_ARAC_FAMILY_1"/>
    <property type="match status" value="1"/>
</dbReference>
<keyword evidence="1" id="KW-0805">Transcription regulation</keyword>
<dbReference type="InterPro" id="IPR032783">
    <property type="entry name" value="AraC_lig"/>
</dbReference>
<dbReference type="InterPro" id="IPR009057">
    <property type="entry name" value="Homeodomain-like_sf"/>
</dbReference>
<name>A0A6I7HIZ3_9HYPH</name>
<dbReference type="InterPro" id="IPR018062">
    <property type="entry name" value="HTH_AraC-typ_CS"/>
</dbReference>
<keyword evidence="3" id="KW-0804">Transcription</keyword>
<comment type="caution">
    <text evidence="5">The sequence shown here is derived from an EMBL/GenBank/DDBJ whole genome shotgun (WGS) entry which is preliminary data.</text>
</comment>
<dbReference type="Gene3D" id="1.10.10.60">
    <property type="entry name" value="Homeodomain-like"/>
    <property type="match status" value="2"/>
</dbReference>
<evidence type="ECO:0000313" key="6">
    <source>
        <dbReference type="Proteomes" id="UP000252582"/>
    </source>
</evidence>
<dbReference type="SUPFAM" id="SSF46689">
    <property type="entry name" value="Homeodomain-like"/>
    <property type="match status" value="2"/>
</dbReference>
<evidence type="ECO:0000313" key="5">
    <source>
        <dbReference type="EMBL" id="RCW21139.1"/>
    </source>
</evidence>
<dbReference type="Pfam" id="PF12852">
    <property type="entry name" value="Cupin_6"/>
    <property type="match status" value="1"/>
</dbReference>
<evidence type="ECO:0000256" key="3">
    <source>
        <dbReference type="ARBA" id="ARBA00023163"/>
    </source>
</evidence>
<evidence type="ECO:0000256" key="1">
    <source>
        <dbReference type="ARBA" id="ARBA00023015"/>
    </source>
</evidence>
<dbReference type="PANTHER" id="PTHR46796">
    <property type="entry name" value="HTH-TYPE TRANSCRIPTIONAL ACTIVATOR RHAS-RELATED"/>
    <property type="match status" value="1"/>
</dbReference>
<gene>
    <name evidence="5" type="ORF">DFR48_111103</name>
</gene>
<keyword evidence="6" id="KW-1185">Reference proteome</keyword>
<dbReference type="InterPro" id="IPR050204">
    <property type="entry name" value="AraC_XylS_family_regulators"/>
</dbReference>
<evidence type="ECO:0000259" key="4">
    <source>
        <dbReference type="PROSITE" id="PS01124"/>
    </source>
</evidence>
<keyword evidence="2" id="KW-0238">DNA-binding</keyword>
<sequence length="256" mass="27327">MIENPALARSHDRLAAFLETFPLTAVPCEKVGQANLLIVGSSTERQPTEILFRPRVVPDLPEAKVMLAGTTVDFGGSINPLVGALPEEITLPLAEEPHLAALAVLVIDETERRRCGSAAIRERLAEVVVVLAIRRAIAAGTVNAGLLMGLAHPKLHSSLVAMHDAPARRWRIEELAAIAGMGRSRFICEFATTVGTTPVSYLNGWRLTLGRVRLRAGKSVKATAASVGFGSAASFSRAYSRHFGHPPSESREAKGG</sequence>
<dbReference type="EMBL" id="QPIX01000011">
    <property type="protein sequence ID" value="RCW21139.1"/>
    <property type="molecule type" value="Genomic_DNA"/>
</dbReference>